<dbReference type="PANTHER" id="PTHR12147">
    <property type="entry name" value="METALLOPEPTIDASE M28 FAMILY MEMBER"/>
    <property type="match status" value="1"/>
</dbReference>
<keyword evidence="7" id="KW-0732">Signal</keyword>
<name>A0A9P6CMN2_9AGAR</name>
<dbReference type="AlphaFoldDB" id="A0A9P6CMN2"/>
<evidence type="ECO:0000256" key="7">
    <source>
        <dbReference type="RuleBase" id="RU361240"/>
    </source>
</evidence>
<evidence type="ECO:0000256" key="2">
    <source>
        <dbReference type="ARBA" id="ARBA00005634"/>
    </source>
</evidence>
<dbReference type="GO" id="GO:0046872">
    <property type="term" value="F:metal ion binding"/>
    <property type="evidence" value="ECO:0007669"/>
    <property type="project" value="UniProtKB-KW"/>
</dbReference>
<organism evidence="9 10">
    <name type="scientific">Collybia nuda</name>
    <dbReference type="NCBI Taxonomy" id="64659"/>
    <lineage>
        <taxon>Eukaryota</taxon>
        <taxon>Fungi</taxon>
        <taxon>Dikarya</taxon>
        <taxon>Basidiomycota</taxon>
        <taxon>Agaricomycotina</taxon>
        <taxon>Agaricomycetes</taxon>
        <taxon>Agaricomycetidae</taxon>
        <taxon>Agaricales</taxon>
        <taxon>Tricholomatineae</taxon>
        <taxon>Clitocybaceae</taxon>
        <taxon>Collybia</taxon>
    </lineage>
</organism>
<dbReference type="EC" id="3.4.-.-" evidence="7"/>
<keyword evidence="3 7" id="KW-0645">Protease</keyword>
<feature type="domain" description="Peptidase M28" evidence="8">
    <location>
        <begin position="140"/>
        <end position="346"/>
    </location>
</feature>
<dbReference type="GO" id="GO:0008235">
    <property type="term" value="F:metalloexopeptidase activity"/>
    <property type="evidence" value="ECO:0007669"/>
    <property type="project" value="InterPro"/>
</dbReference>
<evidence type="ECO:0000256" key="3">
    <source>
        <dbReference type="ARBA" id="ARBA00022670"/>
    </source>
</evidence>
<dbReference type="PANTHER" id="PTHR12147:SF26">
    <property type="entry name" value="PEPTIDASE M28 DOMAIN-CONTAINING PROTEIN"/>
    <property type="match status" value="1"/>
</dbReference>
<dbReference type="Gene3D" id="3.40.630.10">
    <property type="entry name" value="Zn peptidases"/>
    <property type="match status" value="1"/>
</dbReference>
<sequence>MISMLQLHNILLTLALVTQRTYSQAPTFPGIQLCTTADIWPPGPGQALVPQAPDAELTQILNQIDTTRIQATIEKLASFGTRHTLSNQTDPTRGIGAARDWIASEMRTYAASSNGRMTITVPNYVQGPASGISKNTVISNIIATLRGSKEPNRTYVVSGHYDSRCSSSSDSISDAPGANDDASGVAVSMELARLMASHSPAATIIFAAVAGEEQGLYGSNFLATQLKAAGADVQGMLNNDIVGSSTGDDGTRAPFDIRMFTQGIPSTESSSQISDRVSIGGENDSPIRQLGRFIVEVSQNSLTNMSVHMIYRPDRFLRGGDHESFLKQGFPAVRFTEPHENFAHQHQNVRVENGVQFGDLVDFVDFDFVARVARVNGAGIWSLAQAPGTPKNVALDTRMLTNNSTLTWTSDANADGGYEIVWRATDEPFWSHVIPVGHTNTATVQLSKDNVQIGVRAVGANGFRSPAAFPFSG</sequence>
<keyword evidence="10" id="KW-1185">Reference proteome</keyword>
<dbReference type="Proteomes" id="UP000807353">
    <property type="component" value="Unassembled WGS sequence"/>
</dbReference>
<evidence type="ECO:0000256" key="5">
    <source>
        <dbReference type="ARBA" id="ARBA00022801"/>
    </source>
</evidence>
<evidence type="ECO:0000256" key="4">
    <source>
        <dbReference type="ARBA" id="ARBA00022723"/>
    </source>
</evidence>
<evidence type="ECO:0000259" key="8">
    <source>
        <dbReference type="Pfam" id="PF04389"/>
    </source>
</evidence>
<keyword evidence="4 7" id="KW-0479">Metal-binding</keyword>
<keyword evidence="5 7" id="KW-0378">Hydrolase</keyword>
<dbReference type="EMBL" id="MU150236">
    <property type="protein sequence ID" value="KAF9467485.1"/>
    <property type="molecule type" value="Genomic_DNA"/>
</dbReference>
<reference evidence="9" key="1">
    <citation type="submission" date="2020-11" db="EMBL/GenBank/DDBJ databases">
        <authorList>
            <consortium name="DOE Joint Genome Institute"/>
            <person name="Ahrendt S."/>
            <person name="Riley R."/>
            <person name="Andreopoulos W."/>
            <person name="Labutti K."/>
            <person name="Pangilinan J."/>
            <person name="Ruiz-Duenas F.J."/>
            <person name="Barrasa J.M."/>
            <person name="Sanchez-Garcia M."/>
            <person name="Camarero S."/>
            <person name="Miyauchi S."/>
            <person name="Serrano A."/>
            <person name="Linde D."/>
            <person name="Babiker R."/>
            <person name="Drula E."/>
            <person name="Ayuso-Fernandez I."/>
            <person name="Pacheco R."/>
            <person name="Padilla G."/>
            <person name="Ferreira P."/>
            <person name="Barriuso J."/>
            <person name="Kellner H."/>
            <person name="Castanera R."/>
            <person name="Alfaro M."/>
            <person name="Ramirez L."/>
            <person name="Pisabarro A.G."/>
            <person name="Kuo A."/>
            <person name="Tritt A."/>
            <person name="Lipzen A."/>
            <person name="He G."/>
            <person name="Yan M."/>
            <person name="Ng V."/>
            <person name="Cullen D."/>
            <person name="Martin F."/>
            <person name="Rosso M.-N."/>
            <person name="Henrissat B."/>
            <person name="Hibbett D."/>
            <person name="Martinez A.T."/>
            <person name="Grigoriev I.V."/>
        </authorList>
    </citation>
    <scope>NUCLEOTIDE SEQUENCE</scope>
    <source>
        <strain evidence="9">CBS 247.69</strain>
    </source>
</reference>
<gene>
    <name evidence="9" type="ORF">BDZ94DRAFT_959054</name>
</gene>
<feature type="chain" id="PRO_5040539671" description="Peptide hydrolase" evidence="7">
    <location>
        <begin position="24"/>
        <end position="473"/>
    </location>
</feature>
<accession>A0A9P6CMN2</accession>
<dbReference type="GO" id="GO:0006508">
    <property type="term" value="P:proteolysis"/>
    <property type="evidence" value="ECO:0007669"/>
    <property type="project" value="UniProtKB-KW"/>
</dbReference>
<dbReference type="InterPro" id="IPR045175">
    <property type="entry name" value="M28_fam"/>
</dbReference>
<feature type="signal peptide" evidence="7">
    <location>
        <begin position="1"/>
        <end position="23"/>
    </location>
</feature>
<dbReference type="InterPro" id="IPR007484">
    <property type="entry name" value="Peptidase_M28"/>
</dbReference>
<evidence type="ECO:0000313" key="9">
    <source>
        <dbReference type="EMBL" id="KAF9467485.1"/>
    </source>
</evidence>
<comment type="caution">
    <text evidence="9">The sequence shown here is derived from an EMBL/GenBank/DDBJ whole genome shotgun (WGS) entry which is preliminary data.</text>
</comment>
<dbReference type="OrthoDB" id="10013407at2759"/>
<keyword evidence="6 7" id="KW-0862">Zinc</keyword>
<keyword evidence="9" id="KW-0482">Metalloprotease</keyword>
<evidence type="ECO:0000313" key="10">
    <source>
        <dbReference type="Proteomes" id="UP000807353"/>
    </source>
</evidence>
<proteinExistence type="inferred from homology"/>
<dbReference type="SUPFAM" id="SSF53187">
    <property type="entry name" value="Zn-dependent exopeptidases"/>
    <property type="match status" value="1"/>
</dbReference>
<dbReference type="Pfam" id="PF04389">
    <property type="entry name" value="Peptidase_M28"/>
    <property type="match status" value="1"/>
</dbReference>
<comment type="similarity">
    <text evidence="2">Belongs to the peptidase M28 family. M28B subfamily.</text>
</comment>
<evidence type="ECO:0000256" key="6">
    <source>
        <dbReference type="ARBA" id="ARBA00022833"/>
    </source>
</evidence>
<protein>
    <recommendedName>
        <fullName evidence="7">Peptide hydrolase</fullName>
        <ecNumber evidence="7">3.4.-.-</ecNumber>
    </recommendedName>
</protein>
<comment type="cofactor">
    <cofactor evidence="1">
        <name>Zn(2+)</name>
        <dbReference type="ChEBI" id="CHEBI:29105"/>
    </cofactor>
</comment>
<evidence type="ECO:0000256" key="1">
    <source>
        <dbReference type="ARBA" id="ARBA00001947"/>
    </source>
</evidence>